<keyword evidence="4" id="KW-1185">Reference proteome</keyword>
<evidence type="ECO:0000256" key="1">
    <source>
        <dbReference type="SAM" id="MobiDB-lite"/>
    </source>
</evidence>
<organism evidence="3 4">
    <name type="scientific">Ranitomeya imitator</name>
    <name type="common">mimic poison frog</name>
    <dbReference type="NCBI Taxonomy" id="111125"/>
    <lineage>
        <taxon>Eukaryota</taxon>
        <taxon>Metazoa</taxon>
        <taxon>Chordata</taxon>
        <taxon>Craniata</taxon>
        <taxon>Vertebrata</taxon>
        <taxon>Euteleostomi</taxon>
        <taxon>Amphibia</taxon>
        <taxon>Batrachia</taxon>
        <taxon>Anura</taxon>
        <taxon>Neobatrachia</taxon>
        <taxon>Hyloidea</taxon>
        <taxon>Dendrobatidae</taxon>
        <taxon>Dendrobatinae</taxon>
        <taxon>Ranitomeya</taxon>
    </lineage>
</organism>
<dbReference type="Pfam" id="PF10545">
    <property type="entry name" value="MADF_DNA_bdg"/>
    <property type="match status" value="1"/>
</dbReference>
<evidence type="ECO:0000313" key="3">
    <source>
        <dbReference type="EMBL" id="CAJ0930134.1"/>
    </source>
</evidence>
<feature type="compositionally biased region" description="Low complexity" evidence="1">
    <location>
        <begin position="397"/>
        <end position="431"/>
    </location>
</feature>
<accession>A0ABN9L4S5</accession>
<feature type="region of interest" description="Disordered" evidence="1">
    <location>
        <begin position="366"/>
        <end position="431"/>
    </location>
</feature>
<comment type="caution">
    <text evidence="3">The sequence shown here is derived from an EMBL/GenBank/DDBJ whole genome shotgun (WGS) entry which is preliminary data.</text>
</comment>
<feature type="compositionally biased region" description="Low complexity" evidence="1">
    <location>
        <begin position="366"/>
        <end position="380"/>
    </location>
</feature>
<feature type="region of interest" description="Disordered" evidence="1">
    <location>
        <begin position="1"/>
        <end position="48"/>
    </location>
</feature>
<evidence type="ECO:0000259" key="2">
    <source>
        <dbReference type="PROSITE" id="PS51029"/>
    </source>
</evidence>
<dbReference type="PANTHER" id="PTHR12243:SF67">
    <property type="entry name" value="COREPRESSOR OF PANGOLIN, ISOFORM A-RELATED"/>
    <property type="match status" value="1"/>
</dbReference>
<gene>
    <name evidence="3" type="ORF">RIMI_LOCUS4124936</name>
</gene>
<name>A0ABN9L4S5_9NEOB</name>
<dbReference type="PROSITE" id="PS51029">
    <property type="entry name" value="MADF"/>
    <property type="match status" value="1"/>
</dbReference>
<evidence type="ECO:0000313" key="4">
    <source>
        <dbReference type="Proteomes" id="UP001176940"/>
    </source>
</evidence>
<dbReference type="PANTHER" id="PTHR12243">
    <property type="entry name" value="MADF DOMAIN TRANSCRIPTION FACTOR"/>
    <property type="match status" value="1"/>
</dbReference>
<sequence length="431" mass="49741">MVEPHTEMAMSGKETQMSSPIDSARPTRHRQNIEVSRGSTRGDEEYKGPDIDNELLIQLVEARAPLWDSMDPRHADYVHTRRLWEKIYRTIDTRWGELTPEQRRRSGEKILIRWRSIRDRYMRDLREERSGSAPCRRPLYCYREMLRFLDRCADLRLYMPFTSQLTTTSSSRPPEVPHVVVPEEEDRAGPSVPHTHAQAPIVPHVVVPEEEARAGPSVPRSQGPIVLNVVVPEEEARAGPSVPHTRARAPERQIPESALSRTNRSAMYNVSEPLLRRERSGRRHLEVLDDLTRITREAMMGLEEQNLSVREELNRLLEGVGTSLPPSRNIPYLISLSPWMDLMPPEHQHECRLKLLSTVLEFLQRPPSQSYPQSESYTPSHSNHQFHTPSHHESQLHSPSHSYPQSYNYPQSHPPSQSYPQSHPPSQAYPR</sequence>
<protein>
    <recommendedName>
        <fullName evidence="2">MADF domain-containing protein</fullName>
    </recommendedName>
</protein>
<feature type="domain" description="MADF" evidence="2">
    <location>
        <begin position="55"/>
        <end position="154"/>
    </location>
</feature>
<proteinExistence type="predicted"/>
<dbReference type="InterPro" id="IPR039353">
    <property type="entry name" value="TF_Adf1"/>
</dbReference>
<dbReference type="InterPro" id="IPR006578">
    <property type="entry name" value="MADF-dom"/>
</dbReference>
<reference evidence="3" key="1">
    <citation type="submission" date="2023-07" db="EMBL/GenBank/DDBJ databases">
        <authorList>
            <person name="Stuckert A."/>
        </authorList>
    </citation>
    <scope>NUCLEOTIDE SEQUENCE</scope>
</reference>
<dbReference type="SMART" id="SM00595">
    <property type="entry name" value="MADF"/>
    <property type="match status" value="1"/>
</dbReference>
<dbReference type="Proteomes" id="UP001176940">
    <property type="component" value="Unassembled WGS sequence"/>
</dbReference>
<dbReference type="EMBL" id="CAUEEQ010006501">
    <property type="protein sequence ID" value="CAJ0930134.1"/>
    <property type="molecule type" value="Genomic_DNA"/>
</dbReference>